<dbReference type="EMBL" id="BEXD01004373">
    <property type="protein sequence ID" value="GBC10323.1"/>
    <property type="molecule type" value="Genomic_DNA"/>
</dbReference>
<dbReference type="SMART" id="SM00671">
    <property type="entry name" value="SEL1"/>
    <property type="match status" value="6"/>
</dbReference>
<organism evidence="1 3">
    <name type="scientific">Rhizophagus clarus</name>
    <dbReference type="NCBI Taxonomy" id="94130"/>
    <lineage>
        <taxon>Eukaryota</taxon>
        <taxon>Fungi</taxon>
        <taxon>Fungi incertae sedis</taxon>
        <taxon>Mucoromycota</taxon>
        <taxon>Glomeromycotina</taxon>
        <taxon>Glomeromycetes</taxon>
        <taxon>Glomerales</taxon>
        <taxon>Glomeraceae</taxon>
        <taxon>Rhizophagus</taxon>
    </lineage>
</organism>
<gene>
    <name evidence="2" type="ORF">RCL2_001790000</name>
    <name evidence="1" type="ORF">RclHR1_09520008</name>
</gene>
<keyword evidence="2" id="KW-0418">Kinase</keyword>
<dbReference type="Pfam" id="PF08238">
    <property type="entry name" value="Sel1"/>
    <property type="match status" value="6"/>
</dbReference>
<evidence type="ECO:0000313" key="1">
    <source>
        <dbReference type="EMBL" id="GBC10323.1"/>
    </source>
</evidence>
<evidence type="ECO:0000313" key="2">
    <source>
        <dbReference type="EMBL" id="GES91068.1"/>
    </source>
</evidence>
<proteinExistence type="predicted"/>
<dbReference type="PANTHER" id="PTHR43628:SF1">
    <property type="entry name" value="CHITIN SYNTHASE REGULATORY FACTOR 2-RELATED"/>
    <property type="match status" value="1"/>
</dbReference>
<dbReference type="PANTHER" id="PTHR43628">
    <property type="entry name" value="ACTIVATOR OF C KINASE PROTEIN 1-RELATED"/>
    <property type="match status" value="1"/>
</dbReference>
<dbReference type="Gene3D" id="1.25.40.10">
    <property type="entry name" value="Tetratricopeptide repeat domain"/>
    <property type="match status" value="2"/>
</dbReference>
<evidence type="ECO:0000313" key="3">
    <source>
        <dbReference type="Proteomes" id="UP000247702"/>
    </source>
</evidence>
<reference evidence="2" key="2">
    <citation type="submission" date="2019-10" db="EMBL/GenBank/DDBJ databases">
        <title>Conservation and host-specific expression of non-tandemly repeated heterogenous ribosome RNA gene in arbuscular mycorrhizal fungi.</title>
        <authorList>
            <person name="Maeda T."/>
            <person name="Kobayashi Y."/>
            <person name="Nakagawa T."/>
            <person name="Ezawa T."/>
            <person name="Yamaguchi K."/>
            <person name="Bino T."/>
            <person name="Nishimoto Y."/>
            <person name="Shigenobu S."/>
            <person name="Kawaguchi M."/>
        </authorList>
    </citation>
    <scope>NUCLEOTIDE SEQUENCE</scope>
    <source>
        <strain evidence="2">HR1</strain>
    </source>
</reference>
<keyword evidence="3" id="KW-1185">Reference proteome</keyword>
<dbReference type="GO" id="GO:0016301">
    <property type="term" value="F:kinase activity"/>
    <property type="evidence" value="ECO:0007669"/>
    <property type="project" value="UniProtKB-KW"/>
</dbReference>
<dbReference type="EMBL" id="BLAL01000197">
    <property type="protein sequence ID" value="GES91068.1"/>
    <property type="molecule type" value="Genomic_DNA"/>
</dbReference>
<dbReference type="Proteomes" id="UP000615446">
    <property type="component" value="Unassembled WGS sequence"/>
</dbReference>
<dbReference type="SUPFAM" id="SSF81901">
    <property type="entry name" value="HCP-like"/>
    <property type="match status" value="1"/>
</dbReference>
<dbReference type="InterPro" id="IPR011990">
    <property type="entry name" value="TPR-like_helical_dom_sf"/>
</dbReference>
<name>A0A2Z6SAR0_9GLOM</name>
<reference evidence="1 3" key="1">
    <citation type="submission" date="2017-11" db="EMBL/GenBank/DDBJ databases">
        <title>The genome of Rhizophagus clarus HR1 reveals common genetic basis of auxotrophy among arbuscular mycorrhizal fungi.</title>
        <authorList>
            <person name="Kobayashi Y."/>
        </authorList>
    </citation>
    <scope>NUCLEOTIDE SEQUENCE [LARGE SCALE GENOMIC DNA]</scope>
    <source>
        <strain evidence="1 3">HR1</strain>
    </source>
</reference>
<protein>
    <submittedName>
        <fullName evidence="2">Kinase-like domain-containing protein</fullName>
    </submittedName>
</protein>
<accession>A0A2Z6SAR0</accession>
<sequence>MDVSNIHNNLDNADTSNTYNSLHGGITQFIQNFNKINMKEINPTTQNINESIFEEDLSIIVDELINLNLNYLNKGYDDNTRKHYILDSIINHGIILQEIYNWLLNNQYYSNSICLLGYFNYHGIETSINKQKAYELYQKAAELENIVAQLELSGIYLYEEENDDKAFELIKKIAEKGNPNAIDKLGYCYELGIGIDADVNKAFELYQKSADFGNSNGLYNLGNCYECACGISENNQKAFELYQKSADLGNLYGIGYLAYCYKLGIGTDINNQKALELFQKVANSGDKKAQFNVALMYENGNGTENDIVQAIYWYKKSANQGYKDAEKHLNLLLKNN</sequence>
<dbReference type="AlphaFoldDB" id="A0A2Z6SAR0"/>
<comment type="caution">
    <text evidence="1">The sequence shown here is derived from an EMBL/GenBank/DDBJ whole genome shotgun (WGS) entry which is preliminary data.</text>
</comment>
<keyword evidence="2" id="KW-0808">Transferase</keyword>
<dbReference type="OrthoDB" id="272077at2759"/>
<dbReference type="InterPro" id="IPR006597">
    <property type="entry name" value="Sel1-like"/>
</dbReference>
<dbReference type="Proteomes" id="UP000247702">
    <property type="component" value="Unassembled WGS sequence"/>
</dbReference>
<dbReference type="InterPro" id="IPR052945">
    <property type="entry name" value="Mitotic_Regulator"/>
</dbReference>
<dbReference type="STRING" id="94130.A0A2Z6SAR0"/>